<evidence type="ECO:0000313" key="3">
    <source>
        <dbReference type="Proteomes" id="UP000281474"/>
    </source>
</evidence>
<protein>
    <recommendedName>
        <fullName evidence="4">Porin</fullName>
    </recommendedName>
</protein>
<evidence type="ECO:0008006" key="4">
    <source>
        <dbReference type="Google" id="ProtNLM"/>
    </source>
</evidence>
<evidence type="ECO:0000313" key="2">
    <source>
        <dbReference type="EMBL" id="RLV58586.1"/>
    </source>
</evidence>
<dbReference type="SUPFAM" id="SSF56935">
    <property type="entry name" value="Porins"/>
    <property type="match status" value="1"/>
</dbReference>
<dbReference type="EMBL" id="QZEI01000064">
    <property type="protein sequence ID" value="RLV58586.1"/>
    <property type="molecule type" value="Genomic_DNA"/>
</dbReference>
<keyword evidence="3" id="KW-1185">Reference proteome</keyword>
<comment type="caution">
    <text evidence="2">The sequence shown here is derived from an EMBL/GenBank/DDBJ whole genome shotgun (WGS) entry which is preliminary data.</text>
</comment>
<gene>
    <name evidence="2" type="ORF">D5018_16535</name>
</gene>
<reference evidence="2 3" key="1">
    <citation type="submission" date="2018-09" db="EMBL/GenBank/DDBJ databases">
        <title>Phylogeny of the Shewanellaceae, and recommendation for two new genera, Pseudoshewanella and Parashewanella.</title>
        <authorList>
            <person name="Wang G."/>
        </authorList>
    </citation>
    <scope>NUCLEOTIDE SEQUENCE [LARGE SCALE GENOMIC DNA]</scope>
    <source>
        <strain evidence="2 3">C51</strain>
    </source>
</reference>
<dbReference type="Pfam" id="PF19577">
    <property type="entry name" value="DcaP"/>
    <property type="match status" value="1"/>
</dbReference>
<dbReference type="Proteomes" id="UP000281474">
    <property type="component" value="Unassembled WGS sequence"/>
</dbReference>
<evidence type="ECO:0000256" key="1">
    <source>
        <dbReference type="SAM" id="SignalP"/>
    </source>
</evidence>
<feature type="chain" id="PRO_5018044288" description="Porin" evidence="1">
    <location>
        <begin position="22"/>
        <end position="346"/>
    </location>
</feature>
<name>A0A3L8PTH4_9GAMM</name>
<dbReference type="OrthoDB" id="190887at2"/>
<feature type="signal peptide" evidence="1">
    <location>
        <begin position="1"/>
        <end position="21"/>
    </location>
</feature>
<dbReference type="RefSeq" id="WP_121840100.1">
    <property type="nucleotide sequence ID" value="NZ_ML014813.1"/>
</dbReference>
<sequence length="346" mass="38082">MKTLKLALLSASILAAGTANAAYKIDINDKSSISFGGYIKVDGRLVSGDIAYRDFWIGTGQVLPKSQSQFKIFANETRFNTKYVHGDVTGFVEMDFLGGGGNQIISNSAHPRIRHAFIKYKDFTVGQTWSTFMNTSAIPETADFAGATVGLAFIRQGQIRYSMGGFKVALENPETFGGGNEDETMPDVVGRYDFKGDWGTVSVSALGRQLVSQTGQKHSAFGASVAGKINVSDKDDIKFQVHHGELGRYIGVAAAQDMVGEEVEEVTSYLVSYRHFWNDKVRSSVFYGNIQTEVTDVERSQWGVNVFKDLTKNLAVGFEVGQFIMDQKNTSDADSFYSQLSLRYML</sequence>
<dbReference type="AlphaFoldDB" id="A0A3L8PTH4"/>
<keyword evidence="1" id="KW-0732">Signal</keyword>
<organism evidence="2 3">
    <name type="scientific">Parashewanella curva</name>
    <dbReference type="NCBI Taxonomy" id="2338552"/>
    <lineage>
        <taxon>Bacteria</taxon>
        <taxon>Pseudomonadati</taxon>
        <taxon>Pseudomonadota</taxon>
        <taxon>Gammaproteobacteria</taxon>
        <taxon>Alteromonadales</taxon>
        <taxon>Shewanellaceae</taxon>
        <taxon>Parashewanella</taxon>
    </lineage>
</organism>
<proteinExistence type="predicted"/>
<dbReference type="InterPro" id="IPR045748">
    <property type="entry name" value="DcaP"/>
</dbReference>
<accession>A0A3L8PTH4</accession>